<feature type="region of interest" description="Disordered" evidence="1">
    <location>
        <begin position="502"/>
        <end position="521"/>
    </location>
</feature>
<protein>
    <submittedName>
        <fullName evidence="2">Uncharacterized protein</fullName>
    </submittedName>
</protein>
<dbReference type="EMBL" id="KZ857379">
    <property type="protein sequence ID" value="RDX57019.1"/>
    <property type="molecule type" value="Genomic_DNA"/>
</dbReference>
<keyword evidence="3" id="KW-1185">Reference proteome</keyword>
<name>A0A371DWU2_9APHY</name>
<evidence type="ECO:0000313" key="2">
    <source>
        <dbReference type="EMBL" id="RDX57019.1"/>
    </source>
</evidence>
<accession>A0A371DWU2</accession>
<dbReference type="OrthoDB" id="2756145at2759"/>
<feature type="compositionally biased region" description="Basic and acidic residues" evidence="1">
    <location>
        <begin position="611"/>
        <end position="625"/>
    </location>
</feature>
<evidence type="ECO:0000256" key="1">
    <source>
        <dbReference type="SAM" id="MobiDB-lite"/>
    </source>
</evidence>
<feature type="compositionally biased region" description="Basic residues" evidence="1">
    <location>
        <begin position="418"/>
        <end position="428"/>
    </location>
</feature>
<feature type="compositionally biased region" description="Polar residues" evidence="1">
    <location>
        <begin position="507"/>
        <end position="521"/>
    </location>
</feature>
<dbReference type="AlphaFoldDB" id="A0A371DWU2"/>
<sequence length="988" mass="110047">MEAQAIRPMQTPAELANKEDDIEFAGYQYALLIRPWPDTEALDIIDCPANVDPLNYHDRYPTHGDRLQALSIARAAELRSVLPSELIPYVSNAWFKSAFTQAVWKRNCEMLSIVKDNCAYIFSHIPNIHEQLEFWRGDGSTLFPPIFYPDGDVTKTHKVFEQEAIQKALYLWVYSQSHVTWAPGETTFGMVASASVFMLFLLSGRTSFLYKDWAPRFDQYVEFLVQHRNTFPIQHLLSSLDYDLFSVAAGAWGAASQLQRIDDVDSDSDDDTLMNSLPHDIFSGNIHQLRQCSVAAASASLRQAFDKALLRQGSLAAPPVSLSIVKSRLGLTASTASITYPAPIVECTTSSALTGSAAPGVVESISSAPTYLQYTLSSPHASAVSDSMVSPACVVRMVPVTSPALTAEVSPKEAGAKKPPKRNLRSRHAGAVAAKASKEVPEPEDSAAVIDEPQYEVAHRRLRPRSRHAGAVAAKASKEDSAAVIDEPQYEVAHRRLRPRRGKGVHFNSSKGPKSETAQKTNVDVNALVDLHKAEVVDADLDDPLITGGNYVDDAQPEEDLPPPLKRHARTQSDRPIAADRAAAADDHGYKTYGNMYSEDKTKKPRRRDRRKNDNMSKIQTEARHAPHKVISPADMTNPHATKTGWSGQDYKRRPDAEKIRQQWLDRSIVRVMVHDYDFECVAYDKSPTMFVDRNGIVFAFRSDIPSWMTVPRADGRTWLDDFADECREYMEKCGPRKDDDLKANSRGDHWFMVIGVDRQNKKLPDLTAFHKAHMQHTDDLLQQPCTIRLIKHAKSIMDTRFPALAQRVYDCEAKLKARGDGLEAHATPLFGSFYNYCINGPREGIVDGVSTGPHVDGKNLALMFCAVFVWGKFNHHEKAWLVLWEAKLIIELPPGVLMYYPSSLFTHFNVDISDLDVVTTADGARPTPANSSPLKGVPGRGSVVFFNQATMFQLAENGRSVKDARARGESSNCNNNAHLYRLPTYNL</sequence>
<proteinExistence type="predicted"/>
<dbReference type="Proteomes" id="UP000256964">
    <property type="component" value="Unassembled WGS sequence"/>
</dbReference>
<gene>
    <name evidence="2" type="ORF">OH76DRAFT_1476498</name>
</gene>
<feature type="region of interest" description="Disordered" evidence="1">
    <location>
        <begin position="408"/>
        <end position="447"/>
    </location>
</feature>
<dbReference type="Gene3D" id="3.60.130.30">
    <property type="match status" value="1"/>
</dbReference>
<feature type="region of interest" description="Disordered" evidence="1">
    <location>
        <begin position="548"/>
        <end position="653"/>
    </location>
</feature>
<organism evidence="2 3">
    <name type="scientific">Lentinus brumalis</name>
    <dbReference type="NCBI Taxonomy" id="2498619"/>
    <lineage>
        <taxon>Eukaryota</taxon>
        <taxon>Fungi</taxon>
        <taxon>Dikarya</taxon>
        <taxon>Basidiomycota</taxon>
        <taxon>Agaricomycotina</taxon>
        <taxon>Agaricomycetes</taxon>
        <taxon>Polyporales</taxon>
        <taxon>Polyporaceae</taxon>
        <taxon>Lentinus</taxon>
    </lineage>
</organism>
<reference evidence="2 3" key="1">
    <citation type="journal article" date="2018" name="Biotechnol. Biofuels">
        <title>Integrative visual omics of the white-rot fungus Polyporus brumalis exposes the biotechnological potential of its oxidative enzymes for delignifying raw plant biomass.</title>
        <authorList>
            <person name="Miyauchi S."/>
            <person name="Rancon A."/>
            <person name="Drula E."/>
            <person name="Hage H."/>
            <person name="Chaduli D."/>
            <person name="Favel A."/>
            <person name="Grisel S."/>
            <person name="Henrissat B."/>
            <person name="Herpoel-Gimbert I."/>
            <person name="Ruiz-Duenas F.J."/>
            <person name="Chevret D."/>
            <person name="Hainaut M."/>
            <person name="Lin J."/>
            <person name="Wang M."/>
            <person name="Pangilinan J."/>
            <person name="Lipzen A."/>
            <person name="Lesage-Meessen L."/>
            <person name="Navarro D."/>
            <person name="Riley R."/>
            <person name="Grigoriev I.V."/>
            <person name="Zhou S."/>
            <person name="Raouche S."/>
            <person name="Rosso M.N."/>
        </authorList>
    </citation>
    <scope>NUCLEOTIDE SEQUENCE [LARGE SCALE GENOMIC DNA]</scope>
    <source>
        <strain evidence="2 3">BRFM 1820</strain>
    </source>
</reference>
<evidence type="ECO:0000313" key="3">
    <source>
        <dbReference type="Proteomes" id="UP000256964"/>
    </source>
</evidence>